<dbReference type="Proteomes" id="UP001595685">
    <property type="component" value="Unassembled WGS sequence"/>
</dbReference>
<gene>
    <name evidence="5" type="ORF">ACFOLH_02380</name>
</gene>
<comment type="similarity">
    <text evidence="1 3">Belongs to the short-chain dehydrogenases/reductases (SDR) family.</text>
</comment>
<dbReference type="EC" id="1.-.-.-" evidence="5"/>
<dbReference type="PANTHER" id="PTHR44196">
    <property type="entry name" value="DEHYDROGENASE/REDUCTASE SDR FAMILY MEMBER 7B"/>
    <property type="match status" value="1"/>
</dbReference>
<dbReference type="PRINTS" id="PR00081">
    <property type="entry name" value="GDHRDH"/>
</dbReference>
<dbReference type="InterPro" id="IPR020904">
    <property type="entry name" value="Sc_DH/Rdtase_CS"/>
</dbReference>
<dbReference type="EMBL" id="JBHRWW010000001">
    <property type="protein sequence ID" value="MFC3687185.1"/>
    <property type="molecule type" value="Genomic_DNA"/>
</dbReference>
<dbReference type="GO" id="GO:0016491">
    <property type="term" value="F:oxidoreductase activity"/>
    <property type="evidence" value="ECO:0007669"/>
    <property type="project" value="UniProtKB-KW"/>
</dbReference>
<name>A0ABV7WBK8_9MICO</name>
<evidence type="ECO:0000256" key="2">
    <source>
        <dbReference type="ARBA" id="ARBA00023002"/>
    </source>
</evidence>
<evidence type="ECO:0000256" key="3">
    <source>
        <dbReference type="RuleBase" id="RU000363"/>
    </source>
</evidence>
<dbReference type="InterPro" id="IPR002347">
    <property type="entry name" value="SDR_fam"/>
</dbReference>
<dbReference type="InterPro" id="IPR036291">
    <property type="entry name" value="NAD(P)-bd_dom_sf"/>
</dbReference>
<sequence>MPLPPFEFAGARAVLTGAASGMGEQMAYQLAARGTALVLVDRDADRLAAVAGRIRQEHPDLEVRTEVVDLADAAAVDALVERVVAAVPSVELLVNNAGVALGGAFLDLTAEEFDWVQAINFRAPVALCRGFLASGALGPGGHVVNVSSLFGLIGPPGQSAYSASKFALRGFSEVLRHELAPLGTGVTVVHPGGIRTRIAESARVAASAEPEEAERGKAAFEKLLTYPADRAATVILDAVQRRRGRVLVAFSAVAPDLLARLAPSRYMRVLALLTPRAARQAGGLGRARARR</sequence>
<organism evidence="5 6">
    <name type="scientific">Aquipuribacter hungaricus</name>
    <dbReference type="NCBI Taxonomy" id="545624"/>
    <lineage>
        <taxon>Bacteria</taxon>
        <taxon>Bacillati</taxon>
        <taxon>Actinomycetota</taxon>
        <taxon>Actinomycetes</taxon>
        <taxon>Micrococcales</taxon>
        <taxon>Intrasporangiaceae</taxon>
        <taxon>Aquipuribacter</taxon>
    </lineage>
</organism>
<evidence type="ECO:0000313" key="6">
    <source>
        <dbReference type="Proteomes" id="UP001595685"/>
    </source>
</evidence>
<dbReference type="Pfam" id="PF00106">
    <property type="entry name" value="adh_short"/>
    <property type="match status" value="1"/>
</dbReference>
<reference evidence="6" key="1">
    <citation type="journal article" date="2019" name="Int. J. Syst. Evol. Microbiol.">
        <title>The Global Catalogue of Microorganisms (GCM) 10K type strain sequencing project: providing services to taxonomists for standard genome sequencing and annotation.</title>
        <authorList>
            <consortium name="The Broad Institute Genomics Platform"/>
            <consortium name="The Broad Institute Genome Sequencing Center for Infectious Disease"/>
            <person name="Wu L."/>
            <person name="Ma J."/>
        </authorList>
    </citation>
    <scope>NUCLEOTIDE SEQUENCE [LARGE SCALE GENOMIC DNA]</scope>
    <source>
        <strain evidence="6">NCAIM B.02333</strain>
    </source>
</reference>
<protein>
    <submittedName>
        <fullName evidence="5">SDR family NAD(P)-dependent oxidoreductase</fullName>
        <ecNumber evidence="5">1.-.-.-</ecNumber>
    </submittedName>
</protein>
<comment type="caution">
    <text evidence="5">The sequence shown here is derived from an EMBL/GenBank/DDBJ whole genome shotgun (WGS) entry which is preliminary data.</text>
</comment>
<evidence type="ECO:0000313" key="5">
    <source>
        <dbReference type="EMBL" id="MFC3687185.1"/>
    </source>
</evidence>
<dbReference type="SUPFAM" id="SSF51735">
    <property type="entry name" value="NAD(P)-binding Rossmann-fold domains"/>
    <property type="match status" value="1"/>
</dbReference>
<feature type="domain" description="Ketoreductase" evidence="4">
    <location>
        <begin position="11"/>
        <end position="197"/>
    </location>
</feature>
<dbReference type="RefSeq" id="WP_340289504.1">
    <property type="nucleotide sequence ID" value="NZ_JBBEOI010000008.1"/>
</dbReference>
<dbReference type="PROSITE" id="PS00061">
    <property type="entry name" value="ADH_SHORT"/>
    <property type="match status" value="1"/>
</dbReference>
<evidence type="ECO:0000259" key="4">
    <source>
        <dbReference type="SMART" id="SM00822"/>
    </source>
</evidence>
<evidence type="ECO:0000256" key="1">
    <source>
        <dbReference type="ARBA" id="ARBA00006484"/>
    </source>
</evidence>
<accession>A0ABV7WBK8</accession>
<dbReference type="SMART" id="SM00822">
    <property type="entry name" value="PKS_KR"/>
    <property type="match status" value="1"/>
</dbReference>
<dbReference type="PANTHER" id="PTHR44196:SF1">
    <property type="entry name" value="DEHYDROGENASE_REDUCTASE SDR FAMILY MEMBER 7B"/>
    <property type="match status" value="1"/>
</dbReference>
<keyword evidence="2 5" id="KW-0560">Oxidoreductase</keyword>
<dbReference type="PRINTS" id="PR00080">
    <property type="entry name" value="SDRFAMILY"/>
</dbReference>
<dbReference type="InterPro" id="IPR057326">
    <property type="entry name" value="KR_dom"/>
</dbReference>
<proteinExistence type="inferred from homology"/>
<dbReference type="Gene3D" id="3.40.50.720">
    <property type="entry name" value="NAD(P)-binding Rossmann-like Domain"/>
    <property type="match status" value="1"/>
</dbReference>
<keyword evidence="6" id="KW-1185">Reference proteome</keyword>